<gene>
    <name evidence="1" type="ORF">ALP03_200304</name>
</gene>
<reference evidence="1 2" key="1">
    <citation type="submission" date="2018-08" db="EMBL/GenBank/DDBJ databases">
        <title>Recombination of ecologically and evolutionarily significant loci maintains genetic cohesion in the Pseudomonas syringae species complex.</title>
        <authorList>
            <person name="Dillon M."/>
            <person name="Thakur S."/>
            <person name="Almeida R.N.D."/>
            <person name="Weir B.S."/>
            <person name="Guttman D.S."/>
        </authorList>
    </citation>
    <scope>NUCLEOTIDE SEQUENCE [LARGE SCALE GENOMIC DNA]</scope>
    <source>
        <strain evidence="1 2">ICMP 4525</strain>
    </source>
</reference>
<sequence length="101" mass="10721">MALVDVRHRLGDTVQWQGVRLGHGDAVAGQVERFHPQRAAWGAGAHVLANSPRPLLRGKGDVQLVTSRVEQEGLAIAGTAPLVSADLRVRPDNAAQMAVVC</sequence>
<organism evidence="1 2">
    <name type="scientific">Pseudomonas amygdali pv. tabaci</name>
    <name type="common">Pseudomonas syringae pv. tabaci</name>
    <dbReference type="NCBI Taxonomy" id="322"/>
    <lineage>
        <taxon>Bacteria</taxon>
        <taxon>Pseudomonadati</taxon>
        <taxon>Pseudomonadota</taxon>
        <taxon>Gammaproteobacteria</taxon>
        <taxon>Pseudomonadales</taxon>
        <taxon>Pseudomonadaceae</taxon>
        <taxon>Pseudomonas</taxon>
        <taxon>Pseudomonas amygdali</taxon>
    </lineage>
</organism>
<evidence type="ECO:0000313" key="2">
    <source>
        <dbReference type="Proteomes" id="UP000271531"/>
    </source>
</evidence>
<dbReference type="Proteomes" id="UP000271531">
    <property type="component" value="Unassembled WGS sequence"/>
</dbReference>
<comment type="caution">
    <text evidence="1">The sequence shown here is derived from an EMBL/GenBank/DDBJ whole genome shotgun (WGS) entry which is preliminary data.</text>
</comment>
<evidence type="ECO:0000313" key="1">
    <source>
        <dbReference type="EMBL" id="RMV81177.1"/>
    </source>
</evidence>
<protein>
    <submittedName>
        <fullName evidence="1">Uncharacterized protein</fullName>
    </submittedName>
</protein>
<dbReference type="EMBL" id="RBVA01001089">
    <property type="protein sequence ID" value="RMV81177.1"/>
    <property type="molecule type" value="Genomic_DNA"/>
</dbReference>
<name>A0A3M6FLN6_PSEAJ</name>
<accession>A0A3M6FLN6</accession>
<proteinExistence type="predicted"/>
<dbReference type="AlphaFoldDB" id="A0A3M6FLN6"/>